<feature type="compositionally biased region" description="Low complexity" evidence="1">
    <location>
        <begin position="614"/>
        <end position="627"/>
    </location>
</feature>
<dbReference type="Proteomes" id="UP000759537">
    <property type="component" value="Unassembled WGS sequence"/>
</dbReference>
<feature type="region of interest" description="Disordered" evidence="1">
    <location>
        <begin position="211"/>
        <end position="241"/>
    </location>
</feature>
<feature type="region of interest" description="Disordered" evidence="1">
    <location>
        <begin position="153"/>
        <end position="190"/>
    </location>
</feature>
<feature type="compositionally biased region" description="Basic and acidic residues" evidence="1">
    <location>
        <begin position="160"/>
        <end position="169"/>
    </location>
</feature>
<dbReference type="InterPro" id="IPR011990">
    <property type="entry name" value="TPR-like_helical_dom_sf"/>
</dbReference>
<evidence type="ECO:0000313" key="5">
    <source>
        <dbReference type="Proteomes" id="UP000759537"/>
    </source>
</evidence>
<name>A0A9P5MVL5_9AGAM</name>
<dbReference type="Gene3D" id="1.25.40.10">
    <property type="entry name" value="Tetratricopeptide repeat domain"/>
    <property type="match status" value="1"/>
</dbReference>
<keyword evidence="5" id="KW-1185">Reference proteome</keyword>
<feature type="compositionally biased region" description="Polar residues" evidence="1">
    <location>
        <begin position="177"/>
        <end position="186"/>
    </location>
</feature>
<dbReference type="Pfam" id="PF10373">
    <property type="entry name" value="EST1_DNA_bind"/>
    <property type="match status" value="1"/>
</dbReference>
<evidence type="ECO:0008006" key="6">
    <source>
        <dbReference type="Google" id="ProtNLM"/>
    </source>
</evidence>
<sequence length="1019" mass="111359">MSEDPLAIAKEAKALQQGLKDLLKNLDPWNKEVEFQRKNLQKQYLLLLLSHPNAKESKDAETHMWMQTSYALISIYKTRIAALEHTLREAGSQQPRSQRSGPVEYRKLMQRFKQFLSTEEKFWTHLVVRIQRQFALSEARAALATLSIVTDTVPGIDEPDAGKHDHFRFPPEPVENGPSQPLTSSQRNDRRATLSKALVVLGDLARYREQYSDGASRPRGGQERGGRSTRGRGSHADLPRTKTYDKARACYECARDLVPDEGNASHQLAILASYQKDAFESLIQYYKALCVRSAYDPAAENMGNVLSKSLEAWKRRRKGKTERLPSDDLTRTKTNSLSFKDNVILLHALWRLGVEEMDSTLPKHDENVVKEFSELVSDRALSIDTITKVVIAAQGALWKHRKVSTSANVSMESRIASHVLALHRALLQSGIAELDEAAKIVEDDLAMRITATFRRTLPALRIASKWLRVNLEYVLGGTRKNKKDPERPIVIGDISAFWEAYASFATRIVLVFPPTSLPMLKGPLEEDVDSRGYLPLCGMLVQDTFPIGEDPRTPEQVHPNEEQLMRIWDIGHDARLIAEMSGTPMGTFRAQFSLIDSVQDGETASTQDVVTAAEGKAVAPAAEPSLAADDRQSEEEDARTETTDPVGDVFREVLGVSSEDEQDEIVWDPRSTSPPVISPVLSSKSTPHRAGGLSPLSPLSPIRPSIGMGSTSPPRAHDVFASSSQPPNGSIAGQISSTPKTTAQDLLNNVMGVKRPAHKADAKPAFPPHFTHKPPFHSPIRHHQRLSSLSSSSQPQTLFTGAAGPSIWSAAPDESALGLSPRHQASVTLPASPLMGLAPAPVGHASPQSAVPKSSALHAGVHSGVPSSLFPPAIPSAQGLWPSYDRTEEILPSHTTHIAPTIPASIERAHKRIPSSTIGASDVFADPIYQGSIVYASSPYQAHPQSDAPDPYSARQTLPNAFSSAMVLSSAIDPPLHQSMATFGSNEYPMSHDAHASFGLPKYGDIRQQRAGGVWGDAG</sequence>
<dbReference type="EMBL" id="WHVB01000008">
    <property type="protein sequence ID" value="KAF8480021.1"/>
    <property type="molecule type" value="Genomic_DNA"/>
</dbReference>
<protein>
    <recommendedName>
        <fullName evidence="6">Protein SMG7</fullName>
    </recommendedName>
</protein>
<dbReference type="SUPFAM" id="SSF48452">
    <property type="entry name" value="TPR-like"/>
    <property type="match status" value="1"/>
</dbReference>
<dbReference type="InterPro" id="IPR018834">
    <property type="entry name" value="DNA/RNA-bd_Est1-type"/>
</dbReference>
<organism evidence="4 5">
    <name type="scientific">Russula ochroleuca</name>
    <dbReference type="NCBI Taxonomy" id="152965"/>
    <lineage>
        <taxon>Eukaryota</taxon>
        <taxon>Fungi</taxon>
        <taxon>Dikarya</taxon>
        <taxon>Basidiomycota</taxon>
        <taxon>Agaricomycotina</taxon>
        <taxon>Agaricomycetes</taxon>
        <taxon>Russulales</taxon>
        <taxon>Russulaceae</taxon>
        <taxon>Russula</taxon>
    </lineage>
</organism>
<accession>A0A9P5MVL5</accession>
<dbReference type="InterPro" id="IPR045153">
    <property type="entry name" value="Est1/Ebs1-like"/>
</dbReference>
<dbReference type="PANTHER" id="PTHR15696">
    <property type="entry name" value="SMG-7 SUPPRESSOR WITH MORPHOLOGICAL EFFECT ON GENITALIA PROTEIN 7"/>
    <property type="match status" value="1"/>
</dbReference>
<feature type="domain" description="Telomerase activating protein Est1-like N-terminal" evidence="3">
    <location>
        <begin position="60"/>
        <end position="212"/>
    </location>
</feature>
<dbReference type="AlphaFoldDB" id="A0A9P5MVL5"/>
<feature type="compositionally biased region" description="Polar residues" evidence="1">
    <location>
        <begin position="721"/>
        <end position="736"/>
    </location>
</feature>
<dbReference type="OrthoDB" id="69928at2759"/>
<feature type="region of interest" description="Disordered" evidence="1">
    <location>
        <begin position="614"/>
        <end position="736"/>
    </location>
</feature>
<feature type="compositionally biased region" description="Polar residues" evidence="1">
    <location>
        <begin position="670"/>
        <end position="685"/>
    </location>
</feature>
<proteinExistence type="predicted"/>
<feature type="domain" description="DNA/RNA-binding" evidence="2">
    <location>
        <begin position="247"/>
        <end position="536"/>
    </location>
</feature>
<gene>
    <name evidence="4" type="ORF">DFH94DRAFT_739763</name>
</gene>
<dbReference type="InterPro" id="IPR019458">
    <property type="entry name" value="Est1-like_N"/>
</dbReference>
<reference evidence="4" key="1">
    <citation type="submission" date="2019-10" db="EMBL/GenBank/DDBJ databases">
        <authorList>
            <consortium name="DOE Joint Genome Institute"/>
            <person name="Kuo A."/>
            <person name="Miyauchi S."/>
            <person name="Kiss E."/>
            <person name="Drula E."/>
            <person name="Kohler A."/>
            <person name="Sanchez-Garcia M."/>
            <person name="Andreopoulos B."/>
            <person name="Barry K.W."/>
            <person name="Bonito G."/>
            <person name="Buee M."/>
            <person name="Carver A."/>
            <person name="Chen C."/>
            <person name="Cichocki N."/>
            <person name="Clum A."/>
            <person name="Culley D."/>
            <person name="Crous P.W."/>
            <person name="Fauchery L."/>
            <person name="Girlanda M."/>
            <person name="Hayes R."/>
            <person name="Keri Z."/>
            <person name="LaButti K."/>
            <person name="Lipzen A."/>
            <person name="Lombard V."/>
            <person name="Magnuson J."/>
            <person name="Maillard F."/>
            <person name="Morin E."/>
            <person name="Murat C."/>
            <person name="Nolan M."/>
            <person name="Ohm R."/>
            <person name="Pangilinan J."/>
            <person name="Pereira M."/>
            <person name="Perotto S."/>
            <person name="Peter M."/>
            <person name="Riley R."/>
            <person name="Sitrit Y."/>
            <person name="Stielow B."/>
            <person name="Szollosi G."/>
            <person name="Zifcakova L."/>
            <person name="Stursova M."/>
            <person name="Spatafora J.W."/>
            <person name="Tedersoo L."/>
            <person name="Vaario L.-M."/>
            <person name="Yamada A."/>
            <person name="Yan M."/>
            <person name="Wang P."/>
            <person name="Xu J."/>
            <person name="Bruns T."/>
            <person name="Baldrian P."/>
            <person name="Vilgalys R."/>
            <person name="Henrissat B."/>
            <person name="Grigoriev I.V."/>
            <person name="Hibbett D."/>
            <person name="Nagy L.G."/>
            <person name="Martin F.M."/>
        </authorList>
    </citation>
    <scope>NUCLEOTIDE SEQUENCE</scope>
    <source>
        <strain evidence="4">Prilba</strain>
    </source>
</reference>
<dbReference type="Pfam" id="PF10374">
    <property type="entry name" value="EST1"/>
    <property type="match status" value="1"/>
</dbReference>
<evidence type="ECO:0000256" key="1">
    <source>
        <dbReference type="SAM" id="MobiDB-lite"/>
    </source>
</evidence>
<comment type="caution">
    <text evidence="4">The sequence shown here is derived from an EMBL/GenBank/DDBJ whole genome shotgun (WGS) entry which is preliminary data.</text>
</comment>
<dbReference type="PANTHER" id="PTHR15696:SF36">
    <property type="entry name" value="NONSENSE-MEDIATED MRNA DECAY FACTOR"/>
    <property type="match status" value="1"/>
</dbReference>
<evidence type="ECO:0000313" key="4">
    <source>
        <dbReference type="EMBL" id="KAF8480021.1"/>
    </source>
</evidence>
<evidence type="ECO:0000259" key="3">
    <source>
        <dbReference type="Pfam" id="PF10374"/>
    </source>
</evidence>
<evidence type="ECO:0000259" key="2">
    <source>
        <dbReference type="Pfam" id="PF10373"/>
    </source>
</evidence>
<reference evidence="4" key="2">
    <citation type="journal article" date="2020" name="Nat. Commun.">
        <title>Large-scale genome sequencing of mycorrhizal fungi provides insights into the early evolution of symbiotic traits.</title>
        <authorList>
            <person name="Miyauchi S."/>
            <person name="Kiss E."/>
            <person name="Kuo A."/>
            <person name="Drula E."/>
            <person name="Kohler A."/>
            <person name="Sanchez-Garcia M."/>
            <person name="Morin E."/>
            <person name="Andreopoulos B."/>
            <person name="Barry K.W."/>
            <person name="Bonito G."/>
            <person name="Buee M."/>
            <person name="Carver A."/>
            <person name="Chen C."/>
            <person name="Cichocki N."/>
            <person name="Clum A."/>
            <person name="Culley D."/>
            <person name="Crous P.W."/>
            <person name="Fauchery L."/>
            <person name="Girlanda M."/>
            <person name="Hayes R.D."/>
            <person name="Keri Z."/>
            <person name="LaButti K."/>
            <person name="Lipzen A."/>
            <person name="Lombard V."/>
            <person name="Magnuson J."/>
            <person name="Maillard F."/>
            <person name="Murat C."/>
            <person name="Nolan M."/>
            <person name="Ohm R.A."/>
            <person name="Pangilinan J."/>
            <person name="Pereira M.F."/>
            <person name="Perotto S."/>
            <person name="Peter M."/>
            <person name="Pfister S."/>
            <person name="Riley R."/>
            <person name="Sitrit Y."/>
            <person name="Stielow J.B."/>
            <person name="Szollosi G."/>
            <person name="Zifcakova L."/>
            <person name="Stursova M."/>
            <person name="Spatafora J.W."/>
            <person name="Tedersoo L."/>
            <person name="Vaario L.M."/>
            <person name="Yamada A."/>
            <person name="Yan M."/>
            <person name="Wang P."/>
            <person name="Xu J."/>
            <person name="Bruns T."/>
            <person name="Baldrian P."/>
            <person name="Vilgalys R."/>
            <person name="Dunand C."/>
            <person name="Henrissat B."/>
            <person name="Grigoriev I.V."/>
            <person name="Hibbett D."/>
            <person name="Nagy L.G."/>
            <person name="Martin F.M."/>
        </authorList>
    </citation>
    <scope>NUCLEOTIDE SEQUENCE</scope>
    <source>
        <strain evidence="4">Prilba</strain>
    </source>
</reference>